<accession>A0A0F5JY16</accession>
<feature type="domain" description="Peptidase S8/S53" evidence="2">
    <location>
        <begin position="9"/>
        <end position="247"/>
    </location>
</feature>
<comment type="caution">
    <text evidence="3">The sequence shown here is derived from an EMBL/GenBank/DDBJ whole genome shotgun (WGS) entry which is preliminary data.</text>
</comment>
<keyword evidence="4" id="KW-1185">Reference proteome</keyword>
<dbReference type="RefSeq" id="WP_046153418.1">
    <property type="nucleotide sequence ID" value="NZ_CADFGU010000006.1"/>
</dbReference>
<comment type="similarity">
    <text evidence="1">Belongs to the peptidase S8 family.</text>
</comment>
<keyword evidence="1" id="KW-0645">Protease</keyword>
<dbReference type="SUPFAM" id="SSF52743">
    <property type="entry name" value="Subtilisin-like"/>
    <property type="match status" value="1"/>
</dbReference>
<dbReference type="OrthoDB" id="9816306at2"/>
<proteinExistence type="inferred from homology"/>
<dbReference type="Gene3D" id="3.40.50.200">
    <property type="entry name" value="Peptidase S8/S53 domain"/>
    <property type="match status" value="1"/>
</dbReference>
<dbReference type="STRING" id="28092.WM40_16685"/>
<evidence type="ECO:0000313" key="3">
    <source>
        <dbReference type="EMBL" id="KKB62575.1"/>
    </source>
</evidence>
<protein>
    <submittedName>
        <fullName evidence="3">Serine peptidase</fullName>
    </submittedName>
</protein>
<keyword evidence="1" id="KW-0720">Serine protease</keyword>
<evidence type="ECO:0000256" key="1">
    <source>
        <dbReference type="PROSITE-ProRule" id="PRU01240"/>
    </source>
</evidence>
<gene>
    <name evidence="3" type="ORF">WM40_16685</name>
</gene>
<dbReference type="GO" id="GO:0004252">
    <property type="term" value="F:serine-type endopeptidase activity"/>
    <property type="evidence" value="ECO:0007669"/>
    <property type="project" value="UniProtKB-UniRule"/>
</dbReference>
<dbReference type="AlphaFoldDB" id="A0A0F5JY16"/>
<dbReference type="Proteomes" id="UP000033618">
    <property type="component" value="Unassembled WGS sequence"/>
</dbReference>
<feature type="active site" description="Charge relay system" evidence="1">
    <location>
        <position position="15"/>
    </location>
</feature>
<dbReference type="InterPro" id="IPR036852">
    <property type="entry name" value="Peptidase_S8/S53_dom_sf"/>
</dbReference>
<dbReference type="InterPro" id="IPR000209">
    <property type="entry name" value="Peptidase_S8/S53_dom"/>
</dbReference>
<keyword evidence="1" id="KW-0378">Hydrolase</keyword>
<evidence type="ECO:0000313" key="4">
    <source>
        <dbReference type="Proteomes" id="UP000033618"/>
    </source>
</evidence>
<reference evidence="3 4" key="1">
    <citation type="submission" date="2015-03" db="EMBL/GenBank/DDBJ databases">
        <title>Draft Genome Sequence of Burkholderia andropogonis type strain ICMP2807, isolated from Sorghum bicolor.</title>
        <authorList>
            <person name="Lopes-Santos L."/>
            <person name="Castro D.B."/>
            <person name="Ottoboni L.M."/>
            <person name="Park D."/>
            <person name="Weirc B.S."/>
            <person name="Destefano S.A."/>
        </authorList>
    </citation>
    <scope>NUCLEOTIDE SEQUENCE [LARGE SCALE GENOMIC DNA]</scope>
    <source>
        <strain evidence="3 4">ICMP2807</strain>
    </source>
</reference>
<name>A0A0F5JY16_9BURK</name>
<dbReference type="EMBL" id="LAQU01000018">
    <property type="protein sequence ID" value="KKB62575.1"/>
    <property type="molecule type" value="Genomic_DNA"/>
</dbReference>
<sequence>MPPFEQTPVTVCLLDSGLLHGSDLVRHVVAGVDLTRDVPSDDWASSTNAHGSHVAETVLTECPEARLAVVRIIDNNGWLGTQERINAGFAWVLERLDQFGPVVVCAAFGDLFHHRSDASLRDTPLCRTIQSLRDADVLTVTAAGNMYPRFRRAQPQGMAWPAILRETISVGALSIAQTTNSLTFDPFSQRLHASCGTDCATTLFALPGPPGDSSGAAARVAGRLAYLLQTSADKTDAVRSDVLLATLLGETRRLQDSLTGLTWPAL</sequence>
<organism evidence="3 4">
    <name type="scientific">Robbsia andropogonis</name>
    <dbReference type="NCBI Taxonomy" id="28092"/>
    <lineage>
        <taxon>Bacteria</taxon>
        <taxon>Pseudomonadati</taxon>
        <taxon>Pseudomonadota</taxon>
        <taxon>Betaproteobacteria</taxon>
        <taxon>Burkholderiales</taxon>
        <taxon>Burkholderiaceae</taxon>
        <taxon>Robbsia</taxon>
    </lineage>
</organism>
<feature type="active site" description="Charge relay system" evidence="1">
    <location>
        <position position="214"/>
    </location>
</feature>
<evidence type="ECO:0000259" key="2">
    <source>
        <dbReference type="Pfam" id="PF00082"/>
    </source>
</evidence>
<dbReference type="PROSITE" id="PS51892">
    <property type="entry name" value="SUBTILASE"/>
    <property type="match status" value="1"/>
</dbReference>
<dbReference type="GO" id="GO:0006508">
    <property type="term" value="P:proteolysis"/>
    <property type="evidence" value="ECO:0007669"/>
    <property type="project" value="UniProtKB-KW"/>
</dbReference>
<dbReference type="Pfam" id="PF00082">
    <property type="entry name" value="Peptidase_S8"/>
    <property type="match status" value="1"/>
</dbReference>
<dbReference type="PATRIC" id="fig|28092.6.peg.3923"/>
<feature type="active site" description="Charge relay system" evidence="1">
    <location>
        <position position="50"/>
    </location>
</feature>